<evidence type="ECO:0000313" key="4">
    <source>
        <dbReference type="EMBL" id="TDD91108.1"/>
    </source>
</evidence>
<accession>A0A4R5BVE1</accession>
<name>A0A4R5BVE1_9ACTN</name>
<dbReference type="InterPro" id="IPR047650">
    <property type="entry name" value="Transpos_IS110"/>
</dbReference>
<dbReference type="GO" id="GO:0003677">
    <property type="term" value="F:DNA binding"/>
    <property type="evidence" value="ECO:0007669"/>
    <property type="project" value="InterPro"/>
</dbReference>
<reference evidence="4 5" key="1">
    <citation type="submission" date="2019-03" db="EMBL/GenBank/DDBJ databases">
        <title>Draft genome sequences of novel Actinobacteria.</title>
        <authorList>
            <person name="Sahin N."/>
            <person name="Ay H."/>
            <person name="Saygin H."/>
        </authorList>
    </citation>
    <scope>NUCLEOTIDE SEQUENCE [LARGE SCALE GENOMIC DNA]</scope>
    <source>
        <strain evidence="4 5">DSM 45941</strain>
    </source>
</reference>
<sequence length="389" mass="42658">MTGSALTTVTCGRGEPSVKPTHAVAGIDPHKHTATIAILDLRGGLHETASFAITPDGLGELLTFLTETELVIDRIGVEGSGALGRPLVVALTAVGYDVREVQANRTAERRRRRRRAKTDIDDADAIARETLSDPHLPPAGKHSAPDPAWDQLTVLSDWRASLILQRVRLLTEAEAVLVSLPIAIRTVLPSTSRVLPQLNALADMLLGQLQRSDRLKVERLLASLADITTLTSRIKDLDKQIPILLAELGCTLTDICGIGPVLAMQLLVEIGDPQRFRAEGQFARWCGIAPVALSSGEGHGPARRHRLDLGGNRAVNSILHTVHVTQVRCHQPAKDFMDRKTSANKTKREARRSHKRQLANVIIRHMWRDDDHRQDRRQRRPTAALTAAA</sequence>
<keyword evidence="5" id="KW-1185">Reference proteome</keyword>
<dbReference type="PANTHER" id="PTHR33055:SF16">
    <property type="entry name" value="TRANSPOSASE FOR INSERTION SEQUENCE ELEMENT IS1547"/>
    <property type="match status" value="1"/>
</dbReference>
<evidence type="ECO:0000259" key="3">
    <source>
        <dbReference type="Pfam" id="PF02371"/>
    </source>
</evidence>
<organism evidence="4 5">
    <name type="scientific">Actinomadura darangshiensis</name>
    <dbReference type="NCBI Taxonomy" id="705336"/>
    <lineage>
        <taxon>Bacteria</taxon>
        <taxon>Bacillati</taxon>
        <taxon>Actinomycetota</taxon>
        <taxon>Actinomycetes</taxon>
        <taxon>Streptosporangiales</taxon>
        <taxon>Thermomonosporaceae</taxon>
        <taxon>Actinomadura</taxon>
    </lineage>
</organism>
<feature type="domain" description="Transposase IS116/IS110/IS902 C-terminal" evidence="3">
    <location>
        <begin position="252"/>
        <end position="336"/>
    </location>
</feature>
<proteinExistence type="predicted"/>
<dbReference type="InterPro" id="IPR003346">
    <property type="entry name" value="Transposase_20"/>
</dbReference>
<dbReference type="NCBIfam" id="NF033542">
    <property type="entry name" value="transpos_IS110"/>
    <property type="match status" value="1"/>
</dbReference>
<dbReference type="EMBL" id="SMKY01000006">
    <property type="protein sequence ID" value="TDD91108.1"/>
    <property type="molecule type" value="Genomic_DNA"/>
</dbReference>
<dbReference type="InterPro" id="IPR002525">
    <property type="entry name" value="Transp_IS110-like_N"/>
</dbReference>
<dbReference type="GO" id="GO:0006313">
    <property type="term" value="P:DNA transposition"/>
    <property type="evidence" value="ECO:0007669"/>
    <property type="project" value="InterPro"/>
</dbReference>
<dbReference type="AlphaFoldDB" id="A0A4R5BVE1"/>
<evidence type="ECO:0000259" key="2">
    <source>
        <dbReference type="Pfam" id="PF01548"/>
    </source>
</evidence>
<dbReference type="Pfam" id="PF02371">
    <property type="entry name" value="Transposase_20"/>
    <property type="match status" value="1"/>
</dbReference>
<dbReference type="PANTHER" id="PTHR33055">
    <property type="entry name" value="TRANSPOSASE FOR INSERTION SEQUENCE ELEMENT IS1111A"/>
    <property type="match status" value="1"/>
</dbReference>
<evidence type="ECO:0000313" key="5">
    <source>
        <dbReference type="Proteomes" id="UP000295578"/>
    </source>
</evidence>
<dbReference type="Proteomes" id="UP000295578">
    <property type="component" value="Unassembled WGS sequence"/>
</dbReference>
<dbReference type="Pfam" id="PF01548">
    <property type="entry name" value="DEDD_Tnp_IS110"/>
    <property type="match status" value="1"/>
</dbReference>
<protein>
    <submittedName>
        <fullName evidence="4">IS110 family transposase</fullName>
    </submittedName>
</protein>
<evidence type="ECO:0000256" key="1">
    <source>
        <dbReference type="SAM" id="MobiDB-lite"/>
    </source>
</evidence>
<dbReference type="OrthoDB" id="4337860at2"/>
<dbReference type="GO" id="GO:0004803">
    <property type="term" value="F:transposase activity"/>
    <property type="evidence" value="ECO:0007669"/>
    <property type="project" value="InterPro"/>
</dbReference>
<feature type="domain" description="Transposase IS110-like N-terminal" evidence="2">
    <location>
        <begin position="25"/>
        <end position="178"/>
    </location>
</feature>
<gene>
    <name evidence="4" type="ORF">E1293_02775</name>
</gene>
<feature type="region of interest" description="Disordered" evidence="1">
    <location>
        <begin position="369"/>
        <end position="389"/>
    </location>
</feature>
<comment type="caution">
    <text evidence="4">The sequence shown here is derived from an EMBL/GenBank/DDBJ whole genome shotgun (WGS) entry which is preliminary data.</text>
</comment>